<dbReference type="Proteomes" id="UP001155057">
    <property type="component" value="Unassembled WGS sequence"/>
</dbReference>
<dbReference type="PANTHER" id="PTHR45947">
    <property type="entry name" value="SULFOQUINOVOSYL TRANSFERASE SQD2"/>
    <property type="match status" value="1"/>
</dbReference>
<evidence type="ECO:0000259" key="1">
    <source>
        <dbReference type="Pfam" id="PF00534"/>
    </source>
</evidence>
<dbReference type="AlphaFoldDB" id="A0A9X2Q7Z1"/>
<dbReference type="SUPFAM" id="SSF53756">
    <property type="entry name" value="UDP-Glycosyltransferase/glycogen phosphorylase"/>
    <property type="match status" value="1"/>
</dbReference>
<sequence length="349" mass="38091">MPEELSRHCYVEPLVRRVVDALCGPPQAAVWQHRAMAWFDRWCAGQLPEELDAVVCYENAALHTFRAAKGNGITTILDAASFHHQWQDAVYEPVEPPAAHARINAHKDEEIALADHVLTVSELARDSYVKGGVPDHKVTAVPMGADLSDFSPPESRRASSEEPVTFLFVGHAGRRKGTDTLLSATEALANNGVPHRMRFAGDVDEALFADAPPTVERLGYLGRDELMRAMHQADVLVLPSRHDSFGRVVVEAMATGLPALVSANVGAKQVITDGENGWVVPAEDSDALAEQMRWCIEHPEQVTGMQEVAVTAAQDYTWAAYRERVVDVITSVIEEGSSALRSDTSRASP</sequence>
<feature type="domain" description="Glycosyl transferase family 1" evidence="1">
    <location>
        <begin position="159"/>
        <end position="303"/>
    </location>
</feature>
<proteinExistence type="predicted"/>
<dbReference type="InterPro" id="IPR050194">
    <property type="entry name" value="Glycosyltransferase_grp1"/>
</dbReference>
<comment type="caution">
    <text evidence="2">The sequence shown here is derived from an EMBL/GenBank/DDBJ whole genome shotgun (WGS) entry which is preliminary data.</text>
</comment>
<dbReference type="Pfam" id="PF00534">
    <property type="entry name" value="Glycos_transf_1"/>
    <property type="match status" value="1"/>
</dbReference>
<dbReference type="GO" id="GO:0016757">
    <property type="term" value="F:glycosyltransferase activity"/>
    <property type="evidence" value="ECO:0007669"/>
    <property type="project" value="InterPro"/>
</dbReference>
<dbReference type="PANTHER" id="PTHR45947:SF3">
    <property type="entry name" value="SULFOQUINOVOSYL TRANSFERASE SQD2"/>
    <property type="match status" value="1"/>
</dbReference>
<evidence type="ECO:0000313" key="2">
    <source>
        <dbReference type="EMBL" id="MCS3711894.1"/>
    </source>
</evidence>
<organism evidence="2 3">
    <name type="scientific">Salinibacter ruber</name>
    <dbReference type="NCBI Taxonomy" id="146919"/>
    <lineage>
        <taxon>Bacteria</taxon>
        <taxon>Pseudomonadati</taxon>
        <taxon>Rhodothermota</taxon>
        <taxon>Rhodothermia</taxon>
        <taxon>Rhodothermales</taxon>
        <taxon>Salinibacteraceae</taxon>
        <taxon>Salinibacter</taxon>
    </lineage>
</organism>
<dbReference type="RefSeq" id="WP_259124617.1">
    <property type="nucleotide sequence ID" value="NZ_JANUAE010000019.1"/>
</dbReference>
<evidence type="ECO:0000313" key="3">
    <source>
        <dbReference type="Proteomes" id="UP001155057"/>
    </source>
</evidence>
<name>A0A9X2Q7Z1_9BACT</name>
<dbReference type="InterPro" id="IPR001296">
    <property type="entry name" value="Glyco_trans_1"/>
</dbReference>
<dbReference type="CDD" id="cd03801">
    <property type="entry name" value="GT4_PimA-like"/>
    <property type="match status" value="1"/>
</dbReference>
<dbReference type="EMBL" id="JANUAE010000019">
    <property type="protein sequence ID" value="MCS3711894.1"/>
    <property type="molecule type" value="Genomic_DNA"/>
</dbReference>
<gene>
    <name evidence="2" type="ORF">GGP61_003529</name>
</gene>
<accession>A0A9X2Q7Z1</accession>
<reference evidence="2" key="1">
    <citation type="submission" date="2022-08" db="EMBL/GenBank/DDBJ databases">
        <title>Genomic Encyclopedia of Type Strains, Phase V (KMG-V): Genome sequencing to study the core and pangenomes of soil and plant-associated prokaryotes.</title>
        <authorList>
            <person name="Whitman W."/>
        </authorList>
    </citation>
    <scope>NUCLEOTIDE SEQUENCE</scope>
    <source>
        <strain evidence="2">SP3049</strain>
    </source>
</reference>
<protein>
    <submittedName>
        <fullName evidence="2">Glycosyltransferase involved in cell wall biosynthesis</fullName>
    </submittedName>
</protein>
<dbReference type="Gene3D" id="3.40.50.2000">
    <property type="entry name" value="Glycogen Phosphorylase B"/>
    <property type="match status" value="2"/>
</dbReference>